<name>A0AB34J8R4_PRYPA</name>
<proteinExistence type="inferred from homology"/>
<evidence type="ECO:0000256" key="2">
    <source>
        <dbReference type="ARBA" id="ARBA00008048"/>
    </source>
</evidence>
<dbReference type="InterPro" id="IPR021627">
    <property type="entry name" value="Mediator_Med27"/>
</dbReference>
<dbReference type="GO" id="GO:0006357">
    <property type="term" value="P:regulation of transcription by RNA polymerase II"/>
    <property type="evidence" value="ECO:0007669"/>
    <property type="project" value="TreeGrafter"/>
</dbReference>
<keyword evidence="3" id="KW-0805">Transcription regulation</keyword>
<accession>A0AB34J8R4</accession>
<dbReference type="EMBL" id="JBGBPQ010000011">
    <property type="protein sequence ID" value="KAL1515697.1"/>
    <property type="molecule type" value="Genomic_DNA"/>
</dbReference>
<dbReference type="GO" id="GO:0016592">
    <property type="term" value="C:mediator complex"/>
    <property type="evidence" value="ECO:0007669"/>
    <property type="project" value="InterPro"/>
</dbReference>
<dbReference type="AlphaFoldDB" id="A0AB34J8R4"/>
<gene>
    <name evidence="6" type="ORF">AB1Y20_002314</name>
</gene>
<reference evidence="6 7" key="1">
    <citation type="journal article" date="2024" name="Science">
        <title>Giant polyketide synthase enzymes in the biosynthesis of giant marine polyether toxins.</title>
        <authorList>
            <person name="Fallon T.R."/>
            <person name="Shende V.V."/>
            <person name="Wierzbicki I.H."/>
            <person name="Pendleton A.L."/>
            <person name="Watervoot N.F."/>
            <person name="Auber R.P."/>
            <person name="Gonzalez D.J."/>
            <person name="Wisecaver J.H."/>
            <person name="Moore B.S."/>
        </authorList>
    </citation>
    <scope>NUCLEOTIDE SEQUENCE [LARGE SCALE GENOMIC DNA]</scope>
    <source>
        <strain evidence="6 7">12B1</strain>
    </source>
</reference>
<keyword evidence="5" id="KW-0539">Nucleus</keyword>
<keyword evidence="4" id="KW-0804">Transcription</keyword>
<keyword evidence="7" id="KW-1185">Reference proteome</keyword>
<dbReference type="GO" id="GO:0003713">
    <property type="term" value="F:transcription coactivator activity"/>
    <property type="evidence" value="ECO:0007669"/>
    <property type="project" value="TreeGrafter"/>
</dbReference>
<evidence type="ECO:0000313" key="7">
    <source>
        <dbReference type="Proteomes" id="UP001515480"/>
    </source>
</evidence>
<comment type="similarity">
    <text evidence="2">Belongs to the Mediator complex subunit 27 family.</text>
</comment>
<organism evidence="6 7">
    <name type="scientific">Prymnesium parvum</name>
    <name type="common">Toxic golden alga</name>
    <dbReference type="NCBI Taxonomy" id="97485"/>
    <lineage>
        <taxon>Eukaryota</taxon>
        <taxon>Haptista</taxon>
        <taxon>Haptophyta</taxon>
        <taxon>Prymnesiophyceae</taxon>
        <taxon>Prymnesiales</taxon>
        <taxon>Prymnesiaceae</taxon>
        <taxon>Prymnesium</taxon>
    </lineage>
</organism>
<evidence type="ECO:0000256" key="4">
    <source>
        <dbReference type="ARBA" id="ARBA00023163"/>
    </source>
</evidence>
<dbReference type="PANTHER" id="PTHR13130:SF4">
    <property type="entry name" value="MEDIATOR OF RNA POLYMERASE II TRANSCRIPTION SUBUNIT 27"/>
    <property type="match status" value="1"/>
</dbReference>
<evidence type="ECO:0000256" key="3">
    <source>
        <dbReference type="ARBA" id="ARBA00023015"/>
    </source>
</evidence>
<evidence type="ECO:0000256" key="1">
    <source>
        <dbReference type="ARBA" id="ARBA00004123"/>
    </source>
</evidence>
<dbReference type="Proteomes" id="UP001515480">
    <property type="component" value="Unassembled WGS sequence"/>
</dbReference>
<protein>
    <submittedName>
        <fullName evidence="6">Uncharacterized protein</fullName>
    </submittedName>
</protein>
<comment type="caution">
    <text evidence="6">The sequence shown here is derived from an EMBL/GenBank/DDBJ whole genome shotgun (WGS) entry which is preliminary data.</text>
</comment>
<sequence>MEHSVLRLHALHSMRAETESVLRHAAPQLESGGVSETEASDDAQARLKAAHLAYEASFVAADCVSLPQVHPERGDPKLDALGRAWTEQLCSVWPHLPPAPAAVAQGELAVGEALEAAQRGVPNWLLTRATGALKLELLPPATHGGRTELTATVDGAFLAVVEVCLSTCARGGAPAWVPRRIAVGASDEEMMMGAHTLSAHLAFRDVSTHAGALLVALEDLEPRHRLPWLFSYISSLHNLFTAPCSGCGKHLNSSVGPAKLIPPAARSPTLQPFHAACFMASKGMSVEVAMRQAIKLAAAAKSRPPRCEEIKRAPVRDSELTEAHVVNALRDAGGKMSVSEFLDRFKKGPDEPGSHQRLIQIVHRVTRTVMDGDTKYVVLASS</sequence>
<evidence type="ECO:0000256" key="5">
    <source>
        <dbReference type="ARBA" id="ARBA00023242"/>
    </source>
</evidence>
<comment type="subcellular location">
    <subcellularLocation>
        <location evidence="1">Nucleus</location>
    </subcellularLocation>
</comment>
<dbReference type="Pfam" id="PF11571">
    <property type="entry name" value="Med27"/>
    <property type="match status" value="1"/>
</dbReference>
<evidence type="ECO:0000313" key="6">
    <source>
        <dbReference type="EMBL" id="KAL1515697.1"/>
    </source>
</evidence>
<dbReference type="PANTHER" id="PTHR13130">
    <property type="entry name" value="34 KDA TRANSCRIPTIONAL CO-ACTIVATOR-RELATED"/>
    <property type="match status" value="1"/>
</dbReference>